<evidence type="ECO:0000313" key="2">
    <source>
        <dbReference type="Proteomes" id="UP000319004"/>
    </source>
</evidence>
<dbReference type="OrthoDB" id="9830239at2"/>
<dbReference type="RefSeq" id="WP_145385265.1">
    <property type="nucleotide sequence ID" value="NZ_CP037423.1"/>
</dbReference>
<dbReference type="KEGG" id="snep:Enr13x_14000"/>
<dbReference type="Proteomes" id="UP000319004">
    <property type="component" value="Chromosome"/>
</dbReference>
<name>A0A518HL39_9BACT</name>
<dbReference type="AlphaFoldDB" id="A0A518HL39"/>
<dbReference type="EMBL" id="CP037423">
    <property type="protein sequence ID" value="QDV41557.1"/>
    <property type="molecule type" value="Genomic_DNA"/>
</dbReference>
<reference evidence="1 2" key="1">
    <citation type="submission" date="2019-03" db="EMBL/GenBank/DDBJ databases">
        <title>Deep-cultivation of Planctomycetes and their phenomic and genomic characterization uncovers novel biology.</title>
        <authorList>
            <person name="Wiegand S."/>
            <person name="Jogler M."/>
            <person name="Boedeker C."/>
            <person name="Pinto D."/>
            <person name="Vollmers J."/>
            <person name="Rivas-Marin E."/>
            <person name="Kohn T."/>
            <person name="Peeters S.H."/>
            <person name="Heuer A."/>
            <person name="Rast P."/>
            <person name="Oberbeckmann S."/>
            <person name="Bunk B."/>
            <person name="Jeske O."/>
            <person name="Meyerdierks A."/>
            <person name="Storesund J.E."/>
            <person name="Kallscheuer N."/>
            <person name="Luecker S."/>
            <person name="Lage O.M."/>
            <person name="Pohl T."/>
            <person name="Merkel B.J."/>
            <person name="Hornburger P."/>
            <person name="Mueller R.-W."/>
            <person name="Bruemmer F."/>
            <person name="Labrenz M."/>
            <person name="Spormann A.M."/>
            <person name="Op den Camp H."/>
            <person name="Overmann J."/>
            <person name="Amann R."/>
            <person name="Jetten M.S.M."/>
            <person name="Mascher T."/>
            <person name="Medema M.H."/>
            <person name="Devos D.P."/>
            <person name="Kaster A.-K."/>
            <person name="Ovreas L."/>
            <person name="Rohde M."/>
            <person name="Galperin M.Y."/>
            <person name="Jogler C."/>
        </authorList>
    </citation>
    <scope>NUCLEOTIDE SEQUENCE [LARGE SCALE GENOMIC DNA]</scope>
    <source>
        <strain evidence="1 2">Enr13</strain>
    </source>
</reference>
<gene>
    <name evidence="1" type="ORF">Enr13x_14000</name>
</gene>
<accession>A0A518HL39</accession>
<sequence>MGQTPNDKIERWMAAAGQTGKSQSVRERVVAAGEFLEKTGRMDESSACECLSGIDFSLPVQVVPLPDKLYVQYVKKHRGVWFTDTGLTPDLVGLAQGNRRRKLFRPAGVVHALRSTARSIRDDWTIRADPGLPLAERRKLATLTRGGGVQYVVPEKFRMMPHV</sequence>
<proteinExistence type="predicted"/>
<organism evidence="1 2">
    <name type="scientific">Stieleria neptunia</name>
    <dbReference type="NCBI Taxonomy" id="2527979"/>
    <lineage>
        <taxon>Bacteria</taxon>
        <taxon>Pseudomonadati</taxon>
        <taxon>Planctomycetota</taxon>
        <taxon>Planctomycetia</taxon>
        <taxon>Pirellulales</taxon>
        <taxon>Pirellulaceae</taxon>
        <taxon>Stieleria</taxon>
    </lineage>
</organism>
<evidence type="ECO:0000313" key="1">
    <source>
        <dbReference type="EMBL" id="QDV41557.1"/>
    </source>
</evidence>
<keyword evidence="2" id="KW-1185">Reference proteome</keyword>
<protein>
    <submittedName>
        <fullName evidence="1">Uncharacterized protein</fullName>
    </submittedName>
</protein>